<dbReference type="EMBL" id="PYAA01000017">
    <property type="protein sequence ID" value="RAO00735.1"/>
    <property type="molecule type" value="Genomic_DNA"/>
</dbReference>
<proteinExistence type="predicted"/>
<dbReference type="Pfam" id="PF06067">
    <property type="entry name" value="DUF932"/>
    <property type="match status" value="1"/>
</dbReference>
<gene>
    <name evidence="1" type="ORF">LAH08_02988</name>
</gene>
<accession>A0A328N9C5</accession>
<dbReference type="NCBIfam" id="TIGR03299">
    <property type="entry name" value="LGT_TIGR03299"/>
    <property type="match status" value="1"/>
</dbReference>
<evidence type="ECO:0000313" key="1">
    <source>
        <dbReference type="EMBL" id="RAO00735.1"/>
    </source>
</evidence>
<dbReference type="InterPro" id="IPR026325">
    <property type="entry name" value="DUF932"/>
</dbReference>
<comment type="caution">
    <text evidence="1">The sequence shown here is derived from an EMBL/GenBank/DDBJ whole genome shotgun (WGS) entry which is preliminary data.</text>
</comment>
<evidence type="ECO:0008006" key="3">
    <source>
        <dbReference type="Google" id="ProtNLM"/>
    </source>
</evidence>
<dbReference type="InterPro" id="IPR017686">
    <property type="entry name" value="Phg/plasmid-like_prot"/>
</dbReference>
<reference evidence="1 2" key="1">
    <citation type="submission" date="2018-03" db="EMBL/GenBank/DDBJ databases">
        <title>Defining the species Micromonospora saelicesensis and Micromonospora noduli under the framework of genomics.</title>
        <authorList>
            <person name="Riesco R."/>
            <person name="Trujillo M.E."/>
        </authorList>
    </citation>
    <scope>NUCLEOTIDE SEQUENCE [LARGE SCALE GENOMIC DNA]</scope>
    <source>
        <strain evidence="1 2">LAH08</strain>
    </source>
</reference>
<dbReference type="AlphaFoldDB" id="A0A328N9C5"/>
<name>A0A328N9C5_9ACTN</name>
<sequence length="343" mass="38078">MRSAPAAYIEKEHPVPHELETFADGTTAFASARLSAWHQLGTVTQDTMKAEEIMAAARLGDWGVRTIRTVGIDIVNGVEVQIPADDKRMTVRRNPATGETEYLGIVGTDYTVVQNEQCAEMLDRLVDQVGGAHFETAGSLRRGKSVFVTMKLPTAMEIAGVDRLDLYLIGTTSHDGTAALRVDASPIRVVCANTQRAAFDHSAGHYTFRHTSNVNSQISQAREALGLMWKYMETFEKAAERMLQTELTMREFEKVVGQVWPVKDNASEQTHNNAKQRLGTLKYLIREADTQKAISGTRWAGYQAVTEYLDHYQPAKNEFARANRVLTGNVGELKVSAFDLLKV</sequence>
<organism evidence="1 2">
    <name type="scientific">Micromonospora noduli</name>
    <dbReference type="NCBI Taxonomy" id="709876"/>
    <lineage>
        <taxon>Bacteria</taxon>
        <taxon>Bacillati</taxon>
        <taxon>Actinomycetota</taxon>
        <taxon>Actinomycetes</taxon>
        <taxon>Micromonosporales</taxon>
        <taxon>Micromonosporaceae</taxon>
        <taxon>Micromonospora</taxon>
    </lineage>
</organism>
<protein>
    <recommendedName>
        <fullName evidence="3">Mycobacteriophage Barnyard protein gp56</fullName>
    </recommendedName>
</protein>
<evidence type="ECO:0000313" key="2">
    <source>
        <dbReference type="Proteomes" id="UP000248966"/>
    </source>
</evidence>
<dbReference type="Proteomes" id="UP000248966">
    <property type="component" value="Unassembled WGS sequence"/>
</dbReference>